<dbReference type="EMBL" id="JAGGLU010000003">
    <property type="protein sequence ID" value="MBP2057641.1"/>
    <property type="molecule type" value="Genomic_DNA"/>
</dbReference>
<reference evidence="1 2" key="1">
    <citation type="submission" date="2021-03" db="EMBL/GenBank/DDBJ databases">
        <title>Genomic Encyclopedia of Type Strains, Phase IV (KMG-IV): sequencing the most valuable type-strain genomes for metagenomic binning, comparative biology and taxonomic classification.</title>
        <authorList>
            <person name="Goeker M."/>
        </authorList>
    </citation>
    <scope>NUCLEOTIDE SEQUENCE [LARGE SCALE GENOMIC DNA]</scope>
    <source>
        <strain evidence="1 2">DSM 101872</strain>
    </source>
</reference>
<sequence>MDFKNMTPVLVRNFHYDFNEEPVVKNEVNVSLRQVYQTQDDGSQDEGKDGRYFEIAVPFEVAPEPGQFTVSGLITRIVQFKDYFGDGTDLSPQDYQLVSRPLVEEIETLTYEITQVVLDQPVNLSFEANFNDSNKSIKSIDVEDDDDLNTDKN</sequence>
<name>A0ABS4MDB2_9LACO</name>
<organism evidence="1 2">
    <name type="scientific">Lactobacillus colini</name>
    <dbReference type="NCBI Taxonomy" id="1819254"/>
    <lineage>
        <taxon>Bacteria</taxon>
        <taxon>Bacillati</taxon>
        <taxon>Bacillota</taxon>
        <taxon>Bacilli</taxon>
        <taxon>Lactobacillales</taxon>
        <taxon>Lactobacillaceae</taxon>
        <taxon>Lactobacillus</taxon>
    </lineage>
</organism>
<protein>
    <recommendedName>
        <fullName evidence="3">DUF1149 family protein</fullName>
    </recommendedName>
</protein>
<evidence type="ECO:0000313" key="1">
    <source>
        <dbReference type="EMBL" id="MBP2057641.1"/>
    </source>
</evidence>
<accession>A0ABS4MDB2</accession>
<dbReference type="Gene3D" id="3.10.420.10">
    <property type="entry name" value="SecB-like"/>
    <property type="match status" value="1"/>
</dbReference>
<keyword evidence="2" id="KW-1185">Reference proteome</keyword>
<dbReference type="InterPro" id="IPR035958">
    <property type="entry name" value="SecB-like_sf"/>
</dbReference>
<dbReference type="SUPFAM" id="SSF54611">
    <property type="entry name" value="SecB-like"/>
    <property type="match status" value="1"/>
</dbReference>
<proteinExistence type="predicted"/>
<dbReference type="RefSeq" id="WP_209686383.1">
    <property type="nucleotide sequence ID" value="NZ_JAGGLU010000003.1"/>
</dbReference>
<dbReference type="Pfam" id="PF06619">
    <property type="entry name" value="DUF1149"/>
    <property type="match status" value="1"/>
</dbReference>
<evidence type="ECO:0000313" key="2">
    <source>
        <dbReference type="Proteomes" id="UP001519292"/>
    </source>
</evidence>
<comment type="caution">
    <text evidence="1">The sequence shown here is derived from an EMBL/GenBank/DDBJ whole genome shotgun (WGS) entry which is preliminary data.</text>
</comment>
<evidence type="ECO:0008006" key="3">
    <source>
        <dbReference type="Google" id="ProtNLM"/>
    </source>
</evidence>
<dbReference type="Proteomes" id="UP001519292">
    <property type="component" value="Unassembled WGS sequence"/>
</dbReference>
<dbReference type="InterPro" id="IPR009530">
    <property type="entry name" value="DUF1149"/>
</dbReference>
<gene>
    <name evidence="1" type="ORF">J2Z60_000812</name>
</gene>